<evidence type="ECO:0000313" key="4">
    <source>
        <dbReference type="EMBL" id="OGG23894.1"/>
    </source>
</evidence>
<organism evidence="4 5">
    <name type="scientific">Candidatus Gottesmanbacteria bacterium RIFCSPLOWO2_01_FULL_43_11b</name>
    <dbReference type="NCBI Taxonomy" id="1798392"/>
    <lineage>
        <taxon>Bacteria</taxon>
        <taxon>Candidatus Gottesmaniibacteriota</taxon>
    </lineage>
</organism>
<dbReference type="Proteomes" id="UP000178759">
    <property type="component" value="Unassembled WGS sequence"/>
</dbReference>
<accession>A0A1F6AGN9</accession>
<evidence type="ECO:0000256" key="2">
    <source>
        <dbReference type="SAM" id="SignalP"/>
    </source>
</evidence>
<feature type="signal peptide" evidence="2">
    <location>
        <begin position="1"/>
        <end position="25"/>
    </location>
</feature>
<evidence type="ECO:0000313" key="5">
    <source>
        <dbReference type="Proteomes" id="UP000178759"/>
    </source>
</evidence>
<dbReference type="STRING" id="1798392.A3A79_01700"/>
<keyword evidence="1" id="KW-0472">Membrane</keyword>
<keyword evidence="2" id="KW-0732">Signal</keyword>
<name>A0A1F6AGN9_9BACT</name>
<protein>
    <recommendedName>
        <fullName evidence="3">DUF11 domain-containing protein</fullName>
    </recommendedName>
</protein>
<dbReference type="InterPro" id="IPR001434">
    <property type="entry name" value="OmcB-like_DUF11"/>
</dbReference>
<proteinExistence type="predicted"/>
<feature type="chain" id="PRO_5009522981" description="DUF11 domain-containing protein" evidence="2">
    <location>
        <begin position="26"/>
        <end position="211"/>
    </location>
</feature>
<keyword evidence="1" id="KW-0812">Transmembrane</keyword>
<gene>
    <name evidence="4" type="ORF">A3A79_01700</name>
</gene>
<dbReference type="Pfam" id="PF01345">
    <property type="entry name" value="DUF11"/>
    <property type="match status" value="1"/>
</dbReference>
<feature type="domain" description="DUF11" evidence="3">
    <location>
        <begin position="64"/>
        <end position="168"/>
    </location>
</feature>
<evidence type="ECO:0000259" key="3">
    <source>
        <dbReference type="Pfam" id="PF01345"/>
    </source>
</evidence>
<reference evidence="4 5" key="1">
    <citation type="journal article" date="2016" name="Nat. Commun.">
        <title>Thousands of microbial genomes shed light on interconnected biogeochemical processes in an aquifer system.</title>
        <authorList>
            <person name="Anantharaman K."/>
            <person name="Brown C.T."/>
            <person name="Hug L.A."/>
            <person name="Sharon I."/>
            <person name="Castelle C.J."/>
            <person name="Probst A.J."/>
            <person name="Thomas B.C."/>
            <person name="Singh A."/>
            <person name="Wilkins M.J."/>
            <person name="Karaoz U."/>
            <person name="Brodie E.L."/>
            <person name="Williams K.H."/>
            <person name="Hubbard S.S."/>
            <person name="Banfield J.F."/>
        </authorList>
    </citation>
    <scope>NUCLEOTIDE SEQUENCE [LARGE SCALE GENOMIC DNA]</scope>
</reference>
<keyword evidence="1" id="KW-1133">Transmembrane helix</keyword>
<dbReference type="EMBL" id="MFJV01000001">
    <property type="protein sequence ID" value="OGG23894.1"/>
    <property type="molecule type" value="Genomic_DNA"/>
</dbReference>
<sequence length="211" mass="22296">MKKNIVLSIPLLVASSLLFVRAALAQNCVSEYGGTISCPPADLTINKEVKNPSSGLFVENLASTDATYSPGSEVLFKLTIKNTSGETFNPVTVKDVFPQYMSFAGGPGNYDKDSRTLTFTTENLVAGESRTFEILGKIDSTIPSNISCLTNLGKVSAPARPNGDDDTAQFCIQGQVLGVTTLPAAGFNDALLLLPFAAMGLGGIVLLRKRV</sequence>
<comment type="caution">
    <text evidence="4">The sequence shown here is derived from an EMBL/GenBank/DDBJ whole genome shotgun (WGS) entry which is preliminary data.</text>
</comment>
<feature type="transmembrane region" description="Helical" evidence="1">
    <location>
        <begin position="190"/>
        <end position="207"/>
    </location>
</feature>
<dbReference type="AlphaFoldDB" id="A0A1F6AGN9"/>
<evidence type="ECO:0000256" key="1">
    <source>
        <dbReference type="SAM" id="Phobius"/>
    </source>
</evidence>